<proteinExistence type="predicted"/>
<dbReference type="InterPro" id="IPR029058">
    <property type="entry name" value="AB_hydrolase_fold"/>
</dbReference>
<dbReference type="PRINTS" id="PR00412">
    <property type="entry name" value="EPOXHYDRLASE"/>
</dbReference>
<dbReference type="InterPro" id="IPR000639">
    <property type="entry name" value="Epox_hydrolase-like"/>
</dbReference>
<gene>
    <name evidence="2" type="ORF">E5083_19690</name>
</gene>
<feature type="domain" description="AB hydrolase-1" evidence="1">
    <location>
        <begin position="33"/>
        <end position="271"/>
    </location>
</feature>
<dbReference type="GeneID" id="95449816"/>
<sequence>MTATTALTEESTSRTVTTRDWTLHYNEAGEGHPVVFLHGSGPGATGWSNFSPNIPALAERYRVIAVDMPGWGRSDTVTGGERDHAAVAVQLLDALGIEKAAFVGNSMGGMTALRLAALHPGRVSHLVTMGAPAGRGGPGLFGPGDGPSEGLKILIRGYADPSEATMAELVDAMTFRTGPDREALARARAAAAQARPDHLKNFLEHLQRTRQVGSSATDAEIARISAPSLIVHGRDDRVVHFENSLRLVSTIRDSRLVLLNRCGHWAQLEHAAEFNRLVAEFIAHH</sequence>
<dbReference type="Pfam" id="PF00561">
    <property type="entry name" value="Abhydrolase_1"/>
    <property type="match status" value="1"/>
</dbReference>
<dbReference type="PANTHER" id="PTHR43689">
    <property type="entry name" value="HYDROLASE"/>
    <property type="match status" value="1"/>
</dbReference>
<comment type="caution">
    <text evidence="2">The sequence shown here is derived from an EMBL/GenBank/DDBJ whole genome shotgun (WGS) entry which is preliminary data.</text>
</comment>
<keyword evidence="3" id="KW-1185">Reference proteome</keyword>
<evidence type="ECO:0000313" key="3">
    <source>
        <dbReference type="Proteomes" id="UP000298159"/>
    </source>
</evidence>
<reference evidence="2 3" key="1">
    <citation type="submission" date="2019-04" db="EMBL/GenBank/DDBJ databases">
        <title>Streptomyces sp. nov. Bv016 isolated from bark of Buahinia variegata.</title>
        <authorList>
            <person name="Kanchanasin P."/>
            <person name="Tanasupawat S."/>
            <person name="Yuki M."/>
            <person name="Kudo T."/>
        </authorList>
    </citation>
    <scope>NUCLEOTIDE SEQUENCE [LARGE SCALE GENOMIC DNA]</scope>
    <source>
        <strain evidence="2 3">Bv016</strain>
    </source>
</reference>
<dbReference type="PANTHER" id="PTHR43689:SF8">
    <property type="entry name" value="ALPHA_BETA-HYDROLASES SUPERFAMILY PROTEIN"/>
    <property type="match status" value="1"/>
</dbReference>
<dbReference type="PRINTS" id="PR00111">
    <property type="entry name" value="ABHYDROLASE"/>
</dbReference>
<dbReference type="AlphaFoldDB" id="A0A4Z1D3P3"/>
<name>A0A4Z1D3P3_9ACTN</name>
<dbReference type="Proteomes" id="UP000298159">
    <property type="component" value="Unassembled WGS sequence"/>
</dbReference>
<dbReference type="InterPro" id="IPR000073">
    <property type="entry name" value="AB_hydrolase_1"/>
</dbReference>
<dbReference type="GO" id="GO:0016787">
    <property type="term" value="F:hydrolase activity"/>
    <property type="evidence" value="ECO:0007669"/>
    <property type="project" value="UniProtKB-KW"/>
</dbReference>
<accession>A0A4Z1D3P3</accession>
<dbReference type="SUPFAM" id="SSF53474">
    <property type="entry name" value="alpha/beta-Hydrolases"/>
    <property type="match status" value="1"/>
</dbReference>
<dbReference type="EMBL" id="SRRT01000005">
    <property type="protein sequence ID" value="TGN75852.1"/>
    <property type="molecule type" value="Genomic_DNA"/>
</dbReference>
<organism evidence="2 3">
    <name type="scientific">Streptomyces bauhiniae</name>
    <dbReference type="NCBI Taxonomy" id="2340725"/>
    <lineage>
        <taxon>Bacteria</taxon>
        <taxon>Bacillati</taxon>
        <taxon>Actinomycetota</taxon>
        <taxon>Actinomycetes</taxon>
        <taxon>Kitasatosporales</taxon>
        <taxon>Streptomycetaceae</taxon>
        <taxon>Streptomyces</taxon>
    </lineage>
</organism>
<evidence type="ECO:0000259" key="1">
    <source>
        <dbReference type="Pfam" id="PF00561"/>
    </source>
</evidence>
<dbReference type="RefSeq" id="WP_135787000.1">
    <property type="nucleotide sequence ID" value="NZ_SRRT01000005.1"/>
</dbReference>
<protein>
    <submittedName>
        <fullName evidence="2">Alpha/beta fold hydrolase</fullName>
    </submittedName>
</protein>
<evidence type="ECO:0000313" key="2">
    <source>
        <dbReference type="EMBL" id="TGN75852.1"/>
    </source>
</evidence>
<dbReference type="Gene3D" id="3.40.50.1820">
    <property type="entry name" value="alpha/beta hydrolase"/>
    <property type="match status" value="1"/>
</dbReference>
<keyword evidence="2" id="KW-0378">Hydrolase</keyword>